<sequence length="51" mass="5470">MATRWRWLARSPQGYLNPSPHPTPSTRQPGGGVSQGQHAAEAALACTWAGR</sequence>
<evidence type="ECO:0000313" key="2">
    <source>
        <dbReference type="EMBL" id="EGV98098.1"/>
    </source>
</evidence>
<dbReference type="GlyGen" id="G3HC62">
    <property type="glycosylation" value="1 site"/>
</dbReference>
<proteinExistence type="predicted"/>
<accession>G3HC62</accession>
<evidence type="ECO:0000256" key="1">
    <source>
        <dbReference type="SAM" id="MobiDB-lite"/>
    </source>
</evidence>
<organism evidence="2 3">
    <name type="scientific">Cricetulus griseus</name>
    <name type="common">Chinese hamster</name>
    <name type="synonym">Cricetulus barabensis griseus</name>
    <dbReference type="NCBI Taxonomy" id="10029"/>
    <lineage>
        <taxon>Eukaryota</taxon>
        <taxon>Metazoa</taxon>
        <taxon>Chordata</taxon>
        <taxon>Craniata</taxon>
        <taxon>Vertebrata</taxon>
        <taxon>Euteleostomi</taxon>
        <taxon>Mammalia</taxon>
        <taxon>Eutheria</taxon>
        <taxon>Euarchontoglires</taxon>
        <taxon>Glires</taxon>
        <taxon>Rodentia</taxon>
        <taxon>Myomorpha</taxon>
        <taxon>Muroidea</taxon>
        <taxon>Cricetidae</taxon>
        <taxon>Cricetinae</taxon>
        <taxon>Cricetulus</taxon>
    </lineage>
</organism>
<dbReference type="InParanoid" id="G3HC62"/>
<dbReference type="AlphaFoldDB" id="G3HC62"/>
<gene>
    <name evidence="2" type="ORF">I79_008012</name>
</gene>
<reference evidence="3" key="1">
    <citation type="journal article" date="2011" name="Nat. Biotechnol.">
        <title>The genomic sequence of the Chinese hamster ovary (CHO)-K1 cell line.</title>
        <authorList>
            <person name="Xu X."/>
            <person name="Nagarajan H."/>
            <person name="Lewis N.E."/>
            <person name="Pan S."/>
            <person name="Cai Z."/>
            <person name="Liu X."/>
            <person name="Chen W."/>
            <person name="Xie M."/>
            <person name="Wang W."/>
            <person name="Hammond S."/>
            <person name="Andersen M.R."/>
            <person name="Neff N."/>
            <person name="Passarelli B."/>
            <person name="Koh W."/>
            <person name="Fan H.C."/>
            <person name="Wang J."/>
            <person name="Gui Y."/>
            <person name="Lee K.H."/>
            <person name="Betenbaugh M.J."/>
            <person name="Quake S.R."/>
            <person name="Famili I."/>
            <person name="Palsson B.O."/>
            <person name="Wang J."/>
        </authorList>
    </citation>
    <scope>NUCLEOTIDE SEQUENCE [LARGE SCALE GENOMIC DNA]</scope>
    <source>
        <strain evidence="3">CHO K1 cell line</strain>
    </source>
</reference>
<dbReference type="Proteomes" id="UP000001075">
    <property type="component" value="Unassembled WGS sequence"/>
</dbReference>
<evidence type="ECO:0000313" key="3">
    <source>
        <dbReference type="Proteomes" id="UP000001075"/>
    </source>
</evidence>
<feature type="region of interest" description="Disordered" evidence="1">
    <location>
        <begin position="9"/>
        <end position="39"/>
    </location>
</feature>
<name>G3HC62_CRIGR</name>
<dbReference type="EMBL" id="JH000275">
    <property type="protein sequence ID" value="EGV98098.1"/>
    <property type="molecule type" value="Genomic_DNA"/>
</dbReference>
<protein>
    <submittedName>
        <fullName evidence="2">Uncharacterized protein</fullName>
    </submittedName>
</protein>